<proteinExistence type="predicted"/>
<reference evidence="1 2" key="1">
    <citation type="submission" date="2017-01" db="EMBL/GenBank/DDBJ databases">
        <authorList>
            <person name="Varghese N."/>
            <person name="Submissions S."/>
        </authorList>
    </citation>
    <scope>NUCLEOTIDE SEQUENCE [LARGE SCALE GENOMIC DNA]</scope>
    <source>
        <strain evidence="1 2">DSM 2061</strain>
    </source>
</reference>
<dbReference type="EMBL" id="FTOB01000004">
    <property type="protein sequence ID" value="SIS85371.1"/>
    <property type="molecule type" value="Genomic_DNA"/>
</dbReference>
<accession>A0ABY1KW49</accession>
<dbReference type="Proteomes" id="UP000185728">
    <property type="component" value="Unassembled WGS sequence"/>
</dbReference>
<protein>
    <submittedName>
        <fullName evidence="1">Uncharacterized protein</fullName>
    </submittedName>
</protein>
<name>A0ABY1KW49_9FLAO</name>
<evidence type="ECO:0000313" key="1">
    <source>
        <dbReference type="EMBL" id="SIS85371.1"/>
    </source>
</evidence>
<dbReference type="RefSeq" id="WP_175609897.1">
    <property type="nucleotide sequence ID" value="NZ_FTOB01000004.1"/>
</dbReference>
<evidence type="ECO:0000313" key="2">
    <source>
        <dbReference type="Proteomes" id="UP000185728"/>
    </source>
</evidence>
<sequence length="45" mass="5161">MQIIKDIQLFFLAAIHKKYNGDYQGQAHYGENGNHDNAIAVIDER</sequence>
<organism evidence="1 2">
    <name type="scientific">Zobellia uliginosa</name>
    <dbReference type="NCBI Taxonomy" id="143224"/>
    <lineage>
        <taxon>Bacteria</taxon>
        <taxon>Pseudomonadati</taxon>
        <taxon>Bacteroidota</taxon>
        <taxon>Flavobacteriia</taxon>
        <taxon>Flavobacteriales</taxon>
        <taxon>Flavobacteriaceae</taxon>
        <taxon>Zobellia</taxon>
    </lineage>
</organism>
<gene>
    <name evidence="1" type="ORF">SAMN05421766_104391</name>
</gene>
<keyword evidence="2" id="KW-1185">Reference proteome</keyword>
<comment type="caution">
    <text evidence="1">The sequence shown here is derived from an EMBL/GenBank/DDBJ whole genome shotgun (WGS) entry which is preliminary data.</text>
</comment>